<reference evidence="3" key="2">
    <citation type="submission" date="2025-09" db="UniProtKB">
        <authorList>
            <consortium name="Ensembl"/>
        </authorList>
    </citation>
    <scope>IDENTIFICATION</scope>
</reference>
<evidence type="ECO:0000256" key="2">
    <source>
        <dbReference type="SAM" id="MobiDB-lite"/>
    </source>
</evidence>
<keyword evidence="1" id="KW-0175">Coiled coil</keyword>
<accession>A0A8C4QVW6</accession>
<reference evidence="3" key="1">
    <citation type="submission" date="2025-08" db="UniProtKB">
        <authorList>
            <consortium name="Ensembl"/>
        </authorList>
    </citation>
    <scope>IDENTIFICATION</scope>
</reference>
<feature type="region of interest" description="Disordered" evidence="2">
    <location>
        <begin position="176"/>
        <end position="195"/>
    </location>
</feature>
<organism evidence="3 4">
    <name type="scientific">Eptatretus burgeri</name>
    <name type="common">Inshore hagfish</name>
    <dbReference type="NCBI Taxonomy" id="7764"/>
    <lineage>
        <taxon>Eukaryota</taxon>
        <taxon>Metazoa</taxon>
        <taxon>Chordata</taxon>
        <taxon>Craniata</taxon>
        <taxon>Vertebrata</taxon>
        <taxon>Cyclostomata</taxon>
        <taxon>Myxini</taxon>
        <taxon>Myxiniformes</taxon>
        <taxon>Myxinidae</taxon>
        <taxon>Eptatretinae</taxon>
        <taxon>Eptatretus</taxon>
    </lineage>
</organism>
<dbReference type="Proteomes" id="UP000694388">
    <property type="component" value="Unplaced"/>
</dbReference>
<feature type="region of interest" description="Disordered" evidence="2">
    <location>
        <begin position="1"/>
        <end position="57"/>
    </location>
</feature>
<feature type="coiled-coil region" evidence="1">
    <location>
        <begin position="497"/>
        <end position="564"/>
    </location>
</feature>
<dbReference type="Ensembl" id="ENSEBUT00000020902.1">
    <property type="protein sequence ID" value="ENSEBUP00000020327.1"/>
    <property type="gene ID" value="ENSEBUG00000012592.1"/>
</dbReference>
<proteinExistence type="predicted"/>
<protein>
    <submittedName>
        <fullName evidence="3">Uncharacterized protein</fullName>
    </submittedName>
</protein>
<feature type="region of interest" description="Disordered" evidence="2">
    <location>
        <begin position="672"/>
        <end position="692"/>
    </location>
</feature>
<keyword evidence="4" id="KW-1185">Reference proteome</keyword>
<name>A0A8C4QVW6_EPTBU</name>
<sequence>MSESGRVITKSLRSSRARAGPKIGNSKTPTGRANTADVIGENERRHGPSKAEVTVSAKTDENKTLDDNRWLELASKANQEMVDKERAIRESLQCELHAKTDLLQLREVEMAHICHNQYKLEQELAFQKLDTKFQPNQHLNLPDWLAVESPYIGRASNKPNLHATKGYEKSGHLQILGSQEGERTPDGSSTKRVNGWEDGQQVGQFTAGEQLKQEFGSLIVGKQQEDPGCGIICPTQVDWNLPKKQKDQVTQERDQLHLSRYWLIQERDELEYQVKQLVDQRDKVTEENDQLDRHRDRLKKQMELLVNQMNTIAQDRNQLCHERDQLKNEIDQLVHQKGREMLSVEGNELRHRIETQAEDRTQRAVNVAKSKDRNKMELGQERLVLETALEELRAATALGEENERLLQQMATLQLELAEVHQRLDAVQGMADSKLDPAEVFFLLRDLQRELRSSTTEEDGRGQLFQEEEEKYFTKSPTHELTPSMAELHHLAHGVVSAAQLGRNMAVAQARHAEQQRNNAEHRLSLCLQEMHTLQERANYTEDMAEHLEGEVQMILKQAKEMRGNDDTLQRQNVQLKTTKMVARDKPQPSGLLPMHPGSPAYNMFIIQEPALQNQPSDAPSLHEEDLTFEANHPSDKHEHGEACSGHFIGVEKQDEDYAQEEQDWHSTMCRHNSRRKVRHEGRTSTFTKPDSQGHVLSLLKELHQELELSKNQEEEDNRQRDCELSGFKTDFNVELECLEVTLCRRRAELRRCNRLLAHAHNDLEETRGKLNFYSCLGKKQYMGSG</sequence>
<evidence type="ECO:0000313" key="3">
    <source>
        <dbReference type="Ensembl" id="ENSEBUP00000020327.1"/>
    </source>
</evidence>
<feature type="coiled-coil region" evidence="1">
    <location>
        <begin position="395"/>
        <end position="422"/>
    </location>
</feature>
<dbReference type="AlphaFoldDB" id="A0A8C4QVW6"/>
<evidence type="ECO:0000313" key="4">
    <source>
        <dbReference type="Proteomes" id="UP000694388"/>
    </source>
</evidence>
<evidence type="ECO:0000256" key="1">
    <source>
        <dbReference type="SAM" id="Coils"/>
    </source>
</evidence>
<feature type="coiled-coil region" evidence="1">
    <location>
        <begin position="267"/>
        <end position="336"/>
    </location>
</feature>